<comment type="caution">
    <text evidence="2">The sequence shown here is derived from an EMBL/GenBank/DDBJ whole genome shotgun (WGS) entry which is preliminary data.</text>
</comment>
<organism evidence="2 3">
    <name type="scientific">Folsomia candida</name>
    <name type="common">Springtail</name>
    <dbReference type="NCBI Taxonomy" id="158441"/>
    <lineage>
        <taxon>Eukaryota</taxon>
        <taxon>Metazoa</taxon>
        <taxon>Ecdysozoa</taxon>
        <taxon>Arthropoda</taxon>
        <taxon>Hexapoda</taxon>
        <taxon>Collembola</taxon>
        <taxon>Entomobryomorpha</taxon>
        <taxon>Isotomoidea</taxon>
        <taxon>Isotomidae</taxon>
        <taxon>Proisotominae</taxon>
        <taxon>Folsomia</taxon>
    </lineage>
</organism>
<sequence>MSAESTFDENTLKRLTNVLTVAIAIHVIVSLIKIASFLKKKVSPGSPNFSSRPTLSRSGTQISLGLKGVTAEFLTKDFRLSVNLILTQGRQDVPFFRYHCGLERCADFFLYTLNLYENVVMGRTLNAEINRREGHVAAQPLHIYRKDYQTVGLCPNLASQVGNTQYYQLDIMEKAHFNNEVVLEWVRECPIQFGDQGLREKP</sequence>
<name>A0A226E8U0_FOLCA</name>
<evidence type="ECO:0000256" key="1">
    <source>
        <dbReference type="SAM" id="Phobius"/>
    </source>
</evidence>
<keyword evidence="1" id="KW-0472">Membrane</keyword>
<dbReference type="EMBL" id="LNIX01000005">
    <property type="protein sequence ID" value="OXA54002.1"/>
    <property type="molecule type" value="Genomic_DNA"/>
</dbReference>
<feature type="transmembrane region" description="Helical" evidence="1">
    <location>
        <begin position="18"/>
        <end position="38"/>
    </location>
</feature>
<keyword evidence="1" id="KW-1133">Transmembrane helix</keyword>
<keyword evidence="1" id="KW-0812">Transmembrane</keyword>
<evidence type="ECO:0000313" key="2">
    <source>
        <dbReference type="EMBL" id="OXA54002.1"/>
    </source>
</evidence>
<accession>A0A226E8U0</accession>
<dbReference type="Proteomes" id="UP000198287">
    <property type="component" value="Unassembled WGS sequence"/>
</dbReference>
<keyword evidence="3" id="KW-1185">Reference proteome</keyword>
<gene>
    <name evidence="2" type="ORF">Fcan01_11530</name>
</gene>
<reference evidence="2 3" key="1">
    <citation type="submission" date="2015-12" db="EMBL/GenBank/DDBJ databases">
        <title>The genome of Folsomia candida.</title>
        <authorList>
            <person name="Faddeeva A."/>
            <person name="Derks M.F."/>
            <person name="Anvar Y."/>
            <person name="Smit S."/>
            <person name="Van Straalen N."/>
            <person name="Roelofs D."/>
        </authorList>
    </citation>
    <scope>NUCLEOTIDE SEQUENCE [LARGE SCALE GENOMIC DNA]</scope>
    <source>
        <strain evidence="2 3">VU population</strain>
        <tissue evidence="2">Whole body</tissue>
    </source>
</reference>
<evidence type="ECO:0000313" key="3">
    <source>
        <dbReference type="Proteomes" id="UP000198287"/>
    </source>
</evidence>
<protein>
    <submittedName>
        <fullName evidence="2">Uncharacterized protein</fullName>
    </submittedName>
</protein>
<dbReference type="AlphaFoldDB" id="A0A226E8U0"/>
<proteinExistence type="predicted"/>